<evidence type="ECO:0000259" key="1">
    <source>
        <dbReference type="Pfam" id="PF13966"/>
    </source>
</evidence>
<reference evidence="2" key="2">
    <citation type="submission" date="2021-12" db="EMBL/GenBank/DDBJ databases">
        <title>Resequencing data analysis of finger millet.</title>
        <authorList>
            <person name="Hatakeyama M."/>
            <person name="Aluri S."/>
            <person name="Balachadran M.T."/>
            <person name="Sivarajan S.R."/>
            <person name="Poveda L."/>
            <person name="Shimizu-Inatsugi R."/>
            <person name="Schlapbach R."/>
            <person name="Sreeman S.M."/>
            <person name="Shimizu K.K."/>
        </authorList>
    </citation>
    <scope>NUCLEOTIDE SEQUENCE</scope>
</reference>
<dbReference type="EMBL" id="BQKI01000079">
    <property type="protein sequence ID" value="GJN27634.1"/>
    <property type="molecule type" value="Genomic_DNA"/>
</dbReference>
<comment type="caution">
    <text evidence="2">The sequence shown here is derived from an EMBL/GenBank/DDBJ whole genome shotgun (WGS) entry which is preliminary data.</text>
</comment>
<sequence>MQIDQAENRVEGSSANPDGSRMLFKKIWSAAVPQKVRVFAWRLAKEGLATQVNRQHRRLIRFGTCEICGMEDESGFYVVVRCTKAYALRQELRKEWILPEEEQFRDGGKDWLLILLDLVGENTGARILLMFWRAWHLQNDIIHGKGTSTVIGSARFLYSYGESLHIAMKNPQTNNDAKEKVKIYKEEMVDRRNKEGSGRKVTQVQESLCVMKRDRSYLPPGDCYENAARWRRQKQKHV</sequence>
<protein>
    <recommendedName>
        <fullName evidence="1">Reverse transcriptase zinc-binding domain-containing protein</fullName>
    </recommendedName>
</protein>
<dbReference type="Proteomes" id="UP001054889">
    <property type="component" value="Unassembled WGS sequence"/>
</dbReference>
<dbReference type="InterPro" id="IPR026960">
    <property type="entry name" value="RVT-Znf"/>
</dbReference>
<dbReference type="AlphaFoldDB" id="A0AAV5EYH6"/>
<proteinExistence type="predicted"/>
<reference evidence="2" key="1">
    <citation type="journal article" date="2018" name="DNA Res.">
        <title>Multiple hybrid de novo genome assembly of finger millet, an orphan allotetraploid crop.</title>
        <authorList>
            <person name="Hatakeyama M."/>
            <person name="Aluri S."/>
            <person name="Balachadran M.T."/>
            <person name="Sivarajan S.R."/>
            <person name="Patrignani A."/>
            <person name="Gruter S."/>
            <person name="Poveda L."/>
            <person name="Shimizu-Inatsugi R."/>
            <person name="Baeten J."/>
            <person name="Francoijs K.J."/>
            <person name="Nataraja K.N."/>
            <person name="Reddy Y.A.N."/>
            <person name="Phadnis S."/>
            <person name="Ravikumar R.L."/>
            <person name="Schlapbach R."/>
            <person name="Sreeman S.M."/>
            <person name="Shimizu K.K."/>
        </authorList>
    </citation>
    <scope>NUCLEOTIDE SEQUENCE</scope>
</reference>
<keyword evidence="3" id="KW-1185">Reference proteome</keyword>
<name>A0AAV5EYH6_ELECO</name>
<accession>A0AAV5EYH6</accession>
<feature type="domain" description="Reverse transcriptase zinc-binding" evidence="1">
    <location>
        <begin position="22"/>
        <end position="86"/>
    </location>
</feature>
<organism evidence="2 3">
    <name type="scientific">Eleusine coracana subsp. coracana</name>
    <dbReference type="NCBI Taxonomy" id="191504"/>
    <lineage>
        <taxon>Eukaryota</taxon>
        <taxon>Viridiplantae</taxon>
        <taxon>Streptophyta</taxon>
        <taxon>Embryophyta</taxon>
        <taxon>Tracheophyta</taxon>
        <taxon>Spermatophyta</taxon>
        <taxon>Magnoliopsida</taxon>
        <taxon>Liliopsida</taxon>
        <taxon>Poales</taxon>
        <taxon>Poaceae</taxon>
        <taxon>PACMAD clade</taxon>
        <taxon>Chloridoideae</taxon>
        <taxon>Cynodonteae</taxon>
        <taxon>Eleusininae</taxon>
        <taxon>Eleusine</taxon>
    </lineage>
</organism>
<gene>
    <name evidence="2" type="primary">gb15674</name>
    <name evidence="2" type="ORF">PR202_gb15674</name>
</gene>
<dbReference type="Pfam" id="PF13966">
    <property type="entry name" value="zf-RVT"/>
    <property type="match status" value="1"/>
</dbReference>
<evidence type="ECO:0000313" key="3">
    <source>
        <dbReference type="Proteomes" id="UP001054889"/>
    </source>
</evidence>
<evidence type="ECO:0000313" key="2">
    <source>
        <dbReference type="EMBL" id="GJN27634.1"/>
    </source>
</evidence>